<organism evidence="1 2">
    <name type="scientific">Rubus argutus</name>
    <name type="common">Southern blackberry</name>
    <dbReference type="NCBI Taxonomy" id="59490"/>
    <lineage>
        <taxon>Eukaryota</taxon>
        <taxon>Viridiplantae</taxon>
        <taxon>Streptophyta</taxon>
        <taxon>Embryophyta</taxon>
        <taxon>Tracheophyta</taxon>
        <taxon>Spermatophyta</taxon>
        <taxon>Magnoliopsida</taxon>
        <taxon>eudicotyledons</taxon>
        <taxon>Gunneridae</taxon>
        <taxon>Pentapetalae</taxon>
        <taxon>rosids</taxon>
        <taxon>fabids</taxon>
        <taxon>Rosales</taxon>
        <taxon>Rosaceae</taxon>
        <taxon>Rosoideae</taxon>
        <taxon>Rosoideae incertae sedis</taxon>
        <taxon>Rubus</taxon>
    </lineage>
</organism>
<evidence type="ECO:0000313" key="1">
    <source>
        <dbReference type="EMBL" id="KAK9930509.1"/>
    </source>
</evidence>
<dbReference type="Proteomes" id="UP001457282">
    <property type="component" value="Unassembled WGS sequence"/>
</dbReference>
<comment type="caution">
    <text evidence="1">The sequence shown here is derived from an EMBL/GenBank/DDBJ whole genome shotgun (WGS) entry which is preliminary data.</text>
</comment>
<gene>
    <name evidence="1" type="ORF">M0R45_027546</name>
</gene>
<name>A0AAW1X3B8_RUBAR</name>
<reference evidence="1 2" key="1">
    <citation type="journal article" date="2023" name="G3 (Bethesda)">
        <title>A chromosome-length genome assembly and annotation of blackberry (Rubus argutus, cv. 'Hillquist').</title>
        <authorList>
            <person name="Bruna T."/>
            <person name="Aryal R."/>
            <person name="Dudchenko O."/>
            <person name="Sargent D.J."/>
            <person name="Mead D."/>
            <person name="Buti M."/>
            <person name="Cavallini A."/>
            <person name="Hytonen T."/>
            <person name="Andres J."/>
            <person name="Pham M."/>
            <person name="Weisz D."/>
            <person name="Mascagni F."/>
            <person name="Usai G."/>
            <person name="Natali L."/>
            <person name="Bassil N."/>
            <person name="Fernandez G.E."/>
            <person name="Lomsadze A."/>
            <person name="Armour M."/>
            <person name="Olukolu B."/>
            <person name="Poorten T."/>
            <person name="Britton C."/>
            <person name="Davik J."/>
            <person name="Ashrafi H."/>
            <person name="Aiden E.L."/>
            <person name="Borodovsky M."/>
            <person name="Worthington M."/>
        </authorList>
    </citation>
    <scope>NUCLEOTIDE SEQUENCE [LARGE SCALE GENOMIC DNA]</scope>
    <source>
        <strain evidence="1">PI 553951</strain>
    </source>
</reference>
<proteinExistence type="predicted"/>
<dbReference type="AlphaFoldDB" id="A0AAW1X3B8"/>
<protein>
    <submittedName>
        <fullName evidence="1">Uncharacterized protein</fullName>
    </submittedName>
</protein>
<evidence type="ECO:0000313" key="2">
    <source>
        <dbReference type="Proteomes" id="UP001457282"/>
    </source>
</evidence>
<keyword evidence="2" id="KW-1185">Reference proteome</keyword>
<accession>A0AAW1X3B8</accession>
<sequence length="88" mass="9803">MSGGSWWKKQRLGGAGQLGSTLASCWGLLWSSRQRELMGWEVWLQRRHDIGERRICRSGLGSAAGEKNLAEYKLGCAAIERERARLAG</sequence>
<dbReference type="EMBL" id="JBEDUW010000005">
    <property type="protein sequence ID" value="KAK9930509.1"/>
    <property type="molecule type" value="Genomic_DNA"/>
</dbReference>